<keyword evidence="2 7" id="KW-0813">Transport</keyword>
<dbReference type="PANTHER" id="PTHR43744">
    <property type="entry name" value="ABC TRANSPORTER PERMEASE PROTEIN MG189-RELATED-RELATED"/>
    <property type="match status" value="1"/>
</dbReference>
<feature type="compositionally biased region" description="Low complexity" evidence="8">
    <location>
        <begin position="1"/>
        <end position="15"/>
    </location>
</feature>
<evidence type="ECO:0000256" key="6">
    <source>
        <dbReference type="ARBA" id="ARBA00023136"/>
    </source>
</evidence>
<evidence type="ECO:0000256" key="8">
    <source>
        <dbReference type="SAM" id="MobiDB-lite"/>
    </source>
</evidence>
<evidence type="ECO:0000256" key="5">
    <source>
        <dbReference type="ARBA" id="ARBA00022989"/>
    </source>
</evidence>
<dbReference type="EMBL" id="FMHW01000002">
    <property type="protein sequence ID" value="SCL25019.1"/>
    <property type="molecule type" value="Genomic_DNA"/>
</dbReference>
<dbReference type="SUPFAM" id="SSF161098">
    <property type="entry name" value="MetI-like"/>
    <property type="match status" value="1"/>
</dbReference>
<evidence type="ECO:0000256" key="2">
    <source>
        <dbReference type="ARBA" id="ARBA00022448"/>
    </source>
</evidence>
<dbReference type="PANTHER" id="PTHR43744:SF12">
    <property type="entry name" value="ABC TRANSPORTER PERMEASE PROTEIN MG189-RELATED"/>
    <property type="match status" value="1"/>
</dbReference>
<dbReference type="CDD" id="cd06261">
    <property type="entry name" value="TM_PBP2"/>
    <property type="match status" value="1"/>
</dbReference>
<dbReference type="PROSITE" id="PS50928">
    <property type="entry name" value="ABC_TM1"/>
    <property type="match status" value="1"/>
</dbReference>
<dbReference type="InterPro" id="IPR035906">
    <property type="entry name" value="MetI-like_sf"/>
</dbReference>
<dbReference type="Proteomes" id="UP000198959">
    <property type="component" value="Unassembled WGS sequence"/>
</dbReference>
<evidence type="ECO:0000256" key="4">
    <source>
        <dbReference type="ARBA" id="ARBA00022692"/>
    </source>
</evidence>
<feature type="transmembrane region" description="Helical" evidence="7">
    <location>
        <begin position="38"/>
        <end position="57"/>
    </location>
</feature>
<comment type="subcellular location">
    <subcellularLocation>
        <location evidence="1 7">Cell membrane</location>
        <topology evidence="1 7">Multi-pass membrane protein</topology>
    </subcellularLocation>
</comment>
<feature type="transmembrane region" description="Helical" evidence="7">
    <location>
        <begin position="135"/>
        <end position="160"/>
    </location>
</feature>
<comment type="similarity">
    <text evidence="7">Belongs to the binding-protein-dependent transport system permease family.</text>
</comment>
<organism evidence="10 11">
    <name type="scientific">Micromonospora pallida</name>
    <dbReference type="NCBI Taxonomy" id="145854"/>
    <lineage>
        <taxon>Bacteria</taxon>
        <taxon>Bacillati</taxon>
        <taxon>Actinomycetota</taxon>
        <taxon>Actinomycetes</taxon>
        <taxon>Micromonosporales</taxon>
        <taxon>Micromonosporaceae</taxon>
        <taxon>Micromonospora</taxon>
    </lineage>
</organism>
<feature type="transmembrane region" description="Helical" evidence="7">
    <location>
        <begin position="208"/>
        <end position="231"/>
    </location>
</feature>
<accession>A0A1C6S698</accession>
<keyword evidence="3" id="KW-1003">Cell membrane</keyword>
<evidence type="ECO:0000256" key="7">
    <source>
        <dbReference type="RuleBase" id="RU363032"/>
    </source>
</evidence>
<reference evidence="11" key="1">
    <citation type="submission" date="2016-06" db="EMBL/GenBank/DDBJ databases">
        <authorList>
            <person name="Varghese N."/>
            <person name="Submissions Spin"/>
        </authorList>
    </citation>
    <scope>NUCLEOTIDE SEQUENCE [LARGE SCALE GENOMIC DNA]</scope>
    <source>
        <strain evidence="11">DSM 43817</strain>
    </source>
</reference>
<evidence type="ECO:0000256" key="1">
    <source>
        <dbReference type="ARBA" id="ARBA00004651"/>
    </source>
</evidence>
<dbReference type="OrthoDB" id="148827at2"/>
<dbReference type="RefSeq" id="WP_091641824.1">
    <property type="nucleotide sequence ID" value="NZ_FMHW01000002.1"/>
</dbReference>
<dbReference type="AlphaFoldDB" id="A0A1C6S698"/>
<proteinExistence type="inferred from homology"/>
<dbReference type="GO" id="GO:0055085">
    <property type="term" value="P:transmembrane transport"/>
    <property type="evidence" value="ECO:0007669"/>
    <property type="project" value="InterPro"/>
</dbReference>
<keyword evidence="10" id="KW-0762">Sugar transport</keyword>
<keyword evidence="6 7" id="KW-0472">Membrane</keyword>
<evidence type="ECO:0000313" key="11">
    <source>
        <dbReference type="Proteomes" id="UP000198959"/>
    </source>
</evidence>
<protein>
    <submittedName>
        <fullName evidence="10">Multiple sugar transport system permease protein</fullName>
    </submittedName>
</protein>
<evidence type="ECO:0000256" key="3">
    <source>
        <dbReference type="ARBA" id="ARBA00022475"/>
    </source>
</evidence>
<evidence type="ECO:0000313" key="10">
    <source>
        <dbReference type="EMBL" id="SCL25019.1"/>
    </source>
</evidence>
<feature type="domain" description="ABC transmembrane type-1" evidence="9">
    <location>
        <begin position="98"/>
        <end position="286"/>
    </location>
</feature>
<feature type="transmembrane region" description="Helical" evidence="7">
    <location>
        <begin position="102"/>
        <end position="123"/>
    </location>
</feature>
<dbReference type="InterPro" id="IPR000515">
    <property type="entry name" value="MetI-like"/>
</dbReference>
<keyword evidence="11" id="KW-1185">Reference proteome</keyword>
<evidence type="ECO:0000259" key="9">
    <source>
        <dbReference type="PROSITE" id="PS50928"/>
    </source>
</evidence>
<keyword evidence="4 7" id="KW-0812">Transmembrane</keyword>
<feature type="transmembrane region" description="Helical" evidence="7">
    <location>
        <begin position="267"/>
        <end position="286"/>
    </location>
</feature>
<dbReference type="STRING" id="145854.GA0074692_1881"/>
<dbReference type="GO" id="GO:0005886">
    <property type="term" value="C:plasma membrane"/>
    <property type="evidence" value="ECO:0007669"/>
    <property type="project" value="UniProtKB-SubCell"/>
</dbReference>
<feature type="region of interest" description="Disordered" evidence="8">
    <location>
        <begin position="1"/>
        <end position="23"/>
    </location>
</feature>
<name>A0A1C6S698_9ACTN</name>
<sequence length="301" mass="32991">MTATATGHTAGATTARPDRPPRRRRAYRALEPGPAGRALRYVLLAVASVVTLFPFYAMVVLSLKPAAAVEFPASLLPWPVDVDAYQQVLASRSILRWLLNTVVYSVVSVVAVLLLAAMAGYAFAKKRFPGREAMFWSFLAMVMVPYHVTLIPTFILIAKAGGVDTYWGLILPTLANAQAVFLMRQFIQGLPDELFEAATIDGASEWRMFVRIVLPLCKPILATLGVFVFLWHWNDLLWPLIIGQSGDMRTLTVGIASLQQEQVPLSVMLAGSVVAFIPIFAAYLVGQRYFTEGVTMSGIKG</sequence>
<keyword evidence="5 7" id="KW-1133">Transmembrane helix</keyword>
<gene>
    <name evidence="10" type="ORF">GA0074692_1881</name>
</gene>
<dbReference type="Pfam" id="PF00528">
    <property type="entry name" value="BPD_transp_1"/>
    <property type="match status" value="1"/>
</dbReference>
<dbReference type="Gene3D" id="1.10.3720.10">
    <property type="entry name" value="MetI-like"/>
    <property type="match status" value="1"/>
</dbReference>
<feature type="transmembrane region" description="Helical" evidence="7">
    <location>
        <begin position="166"/>
        <end position="187"/>
    </location>
</feature>